<keyword evidence="1" id="KW-0472">Membrane</keyword>
<gene>
    <name evidence="2" type="ORF">GGR42_003412</name>
</gene>
<evidence type="ECO:0000313" key="2">
    <source>
        <dbReference type="EMBL" id="NJB72914.1"/>
    </source>
</evidence>
<feature type="transmembrane region" description="Helical" evidence="1">
    <location>
        <begin position="15"/>
        <end position="37"/>
    </location>
</feature>
<keyword evidence="3" id="KW-1185">Reference proteome</keyword>
<dbReference type="AlphaFoldDB" id="A0A846R6A8"/>
<dbReference type="RefSeq" id="WP_167966575.1">
    <property type="nucleotide sequence ID" value="NZ_JAATJJ010000003.1"/>
</dbReference>
<dbReference type="Proteomes" id="UP000590442">
    <property type="component" value="Unassembled WGS sequence"/>
</dbReference>
<accession>A0A846R6A8</accession>
<evidence type="ECO:0000313" key="3">
    <source>
        <dbReference type="Proteomes" id="UP000590442"/>
    </source>
</evidence>
<evidence type="ECO:0000256" key="1">
    <source>
        <dbReference type="SAM" id="Phobius"/>
    </source>
</evidence>
<protein>
    <submittedName>
        <fullName evidence="2">Uncharacterized protein</fullName>
    </submittedName>
</protein>
<comment type="caution">
    <text evidence="2">The sequence shown here is derived from an EMBL/GenBank/DDBJ whole genome shotgun (WGS) entry which is preliminary data.</text>
</comment>
<sequence>MDFIKENWDWIAESIWKVISIATIFFAAGWGLSALFYKERIEILKEKINSKNESPSSDDPSEFLYPETGKNGRNILANSTLSVQKGEKVSLRAIIPKNEKILIELKGPKRHHKQDDGASWNFSISQKRNWTTKTYEPENGGRQEFDAESGSADMEIVFQREGKVIISVFEGDMRSNTWTKEITVRN</sequence>
<proteinExistence type="predicted"/>
<dbReference type="EMBL" id="JAATJJ010000003">
    <property type="protein sequence ID" value="NJB72914.1"/>
    <property type="molecule type" value="Genomic_DNA"/>
</dbReference>
<keyword evidence="1" id="KW-1133">Transmembrane helix</keyword>
<name>A0A846R6A8_9FLAO</name>
<keyword evidence="1" id="KW-0812">Transmembrane</keyword>
<organism evidence="2 3">
    <name type="scientific">Saonia flava</name>
    <dbReference type="NCBI Taxonomy" id="523696"/>
    <lineage>
        <taxon>Bacteria</taxon>
        <taxon>Pseudomonadati</taxon>
        <taxon>Bacteroidota</taxon>
        <taxon>Flavobacteriia</taxon>
        <taxon>Flavobacteriales</taxon>
        <taxon>Flavobacteriaceae</taxon>
        <taxon>Saonia</taxon>
    </lineage>
</organism>
<reference evidence="2 3" key="1">
    <citation type="submission" date="2020-03" db="EMBL/GenBank/DDBJ databases">
        <title>Genomic Encyclopedia of Type Strains, Phase IV (KMG-IV): sequencing the most valuable type-strain genomes for metagenomic binning, comparative biology and taxonomic classification.</title>
        <authorList>
            <person name="Goeker M."/>
        </authorList>
    </citation>
    <scope>NUCLEOTIDE SEQUENCE [LARGE SCALE GENOMIC DNA]</scope>
    <source>
        <strain evidence="2 3">DSM 29762</strain>
    </source>
</reference>